<protein>
    <submittedName>
        <fullName evidence="2">Uncharacterized protein</fullName>
    </submittedName>
</protein>
<evidence type="ECO:0000313" key="2">
    <source>
        <dbReference type="WBParaSite" id="JU765_v2.g15781.t1"/>
    </source>
</evidence>
<dbReference type="WBParaSite" id="JU765_v2.g15781.t1">
    <property type="protein sequence ID" value="JU765_v2.g15781.t1"/>
    <property type="gene ID" value="JU765_v2.g15781"/>
</dbReference>
<dbReference type="Proteomes" id="UP000887576">
    <property type="component" value="Unplaced"/>
</dbReference>
<name>A0AC34QEV9_9BILA</name>
<organism evidence="1 2">
    <name type="scientific">Panagrolaimus sp. JU765</name>
    <dbReference type="NCBI Taxonomy" id="591449"/>
    <lineage>
        <taxon>Eukaryota</taxon>
        <taxon>Metazoa</taxon>
        <taxon>Ecdysozoa</taxon>
        <taxon>Nematoda</taxon>
        <taxon>Chromadorea</taxon>
        <taxon>Rhabditida</taxon>
        <taxon>Tylenchina</taxon>
        <taxon>Panagrolaimomorpha</taxon>
        <taxon>Panagrolaimoidea</taxon>
        <taxon>Panagrolaimidae</taxon>
        <taxon>Panagrolaimus</taxon>
    </lineage>
</organism>
<evidence type="ECO:0000313" key="1">
    <source>
        <dbReference type="Proteomes" id="UP000887576"/>
    </source>
</evidence>
<sequence length="238" mass="26162">LISNKSPIYVITDGIPADNHLAEDVNVLNSYYQAPINFIYIEPSASSQCPLFDTQSPGFRPIIETSFRFSGIASFVSAVNRGSTGELIYQHMTNTYHKAHLMFSDDQRDCANLPRYIPLSIDAKFHRLAVIAEGVNATLQLNQPDGTVSNFSDSFTLGYVNMLGKNGLQIGTWTLSVINQSVRTGCSVRVYAVEDPTPGTNGQDYHMVFGITPTLTQDAPEVQPIIGFKQSIVAHIEN</sequence>
<accession>A0AC34QEV9</accession>
<reference evidence="2" key="1">
    <citation type="submission" date="2022-11" db="UniProtKB">
        <authorList>
            <consortium name="WormBaseParasite"/>
        </authorList>
    </citation>
    <scope>IDENTIFICATION</scope>
</reference>
<proteinExistence type="predicted"/>